<dbReference type="InterPro" id="IPR027291">
    <property type="entry name" value="Glyco_hydro_38_N_sf"/>
</dbReference>
<dbReference type="AlphaFoldDB" id="A0A1H5GBY1"/>
<dbReference type="Pfam" id="PF01074">
    <property type="entry name" value="Glyco_hydro_38N"/>
    <property type="match status" value="1"/>
</dbReference>
<reference evidence="4" key="1">
    <citation type="submission" date="2016-10" db="EMBL/GenBank/DDBJ databases">
        <authorList>
            <person name="Varghese N."/>
            <person name="Submissions S."/>
        </authorList>
    </citation>
    <scope>NUCLEOTIDE SEQUENCE [LARGE SCALE GENOMIC DNA]</scope>
    <source>
        <strain evidence="4">DSM 21368</strain>
    </source>
</reference>
<evidence type="ECO:0000256" key="1">
    <source>
        <dbReference type="SAM" id="MobiDB-lite"/>
    </source>
</evidence>
<dbReference type="GO" id="GO:0004559">
    <property type="term" value="F:alpha-mannosidase activity"/>
    <property type="evidence" value="ECO:0007669"/>
    <property type="project" value="InterPro"/>
</dbReference>
<name>A0A1H5GBY1_9MICO</name>
<dbReference type="SUPFAM" id="SSF88713">
    <property type="entry name" value="Glycoside hydrolase/deacetylase"/>
    <property type="match status" value="1"/>
</dbReference>
<evidence type="ECO:0000313" key="4">
    <source>
        <dbReference type="Proteomes" id="UP000199220"/>
    </source>
</evidence>
<dbReference type="STRING" id="648782.SAMN04488554_1603"/>
<dbReference type="InterPro" id="IPR000602">
    <property type="entry name" value="Glyco_hydro_38_N"/>
</dbReference>
<proteinExistence type="predicted"/>
<keyword evidence="3" id="KW-0378">Hydrolase</keyword>
<dbReference type="SUPFAM" id="SSF74650">
    <property type="entry name" value="Galactose mutarotase-like"/>
    <property type="match status" value="1"/>
</dbReference>
<dbReference type="CDD" id="cd10791">
    <property type="entry name" value="GH38N_AMII_like_1"/>
    <property type="match status" value="1"/>
</dbReference>
<accession>A0A1H5GBY1</accession>
<dbReference type="EMBL" id="FNTX01000001">
    <property type="protein sequence ID" value="SEE13165.1"/>
    <property type="molecule type" value="Genomic_DNA"/>
</dbReference>
<evidence type="ECO:0000259" key="2">
    <source>
        <dbReference type="Pfam" id="PF01074"/>
    </source>
</evidence>
<organism evidence="3 4">
    <name type="scientific">Ruania alba</name>
    <dbReference type="NCBI Taxonomy" id="648782"/>
    <lineage>
        <taxon>Bacteria</taxon>
        <taxon>Bacillati</taxon>
        <taxon>Actinomycetota</taxon>
        <taxon>Actinomycetes</taxon>
        <taxon>Micrococcales</taxon>
        <taxon>Ruaniaceae</taxon>
        <taxon>Ruania</taxon>
    </lineage>
</organism>
<evidence type="ECO:0000313" key="3">
    <source>
        <dbReference type="EMBL" id="SEE13165.1"/>
    </source>
</evidence>
<dbReference type="GO" id="GO:0030246">
    <property type="term" value="F:carbohydrate binding"/>
    <property type="evidence" value="ECO:0007669"/>
    <property type="project" value="InterPro"/>
</dbReference>
<dbReference type="RefSeq" id="WP_089772440.1">
    <property type="nucleotide sequence ID" value="NZ_FNTX01000001.1"/>
</dbReference>
<dbReference type="OrthoDB" id="237949at2"/>
<dbReference type="Proteomes" id="UP000199220">
    <property type="component" value="Unassembled WGS sequence"/>
</dbReference>
<dbReference type="GO" id="GO:0006013">
    <property type="term" value="P:mannose metabolic process"/>
    <property type="evidence" value="ECO:0007669"/>
    <property type="project" value="InterPro"/>
</dbReference>
<dbReference type="InterPro" id="IPR011330">
    <property type="entry name" value="Glyco_hydro/deAcase_b/a-brl"/>
</dbReference>
<dbReference type="InterPro" id="IPR011013">
    <property type="entry name" value="Gal_mutarotase_sf_dom"/>
</dbReference>
<sequence length="859" mass="94794">MSRIRHLYLVGHTHHDVGYTLSPRLVDGLHTEIVTRVLDLCDEHDGDGPDAFRWTFEVSRPVLKFVAEATPQDVARLVARVNEGRISLTGGYLNMTQLPSEAELDVAYDALSTLRDAGLTLRTEQHGDVNGIAWGTVEQMRRAGLDRLVMALNPDHGRPPLTQPSGFWWEGVSGQQVFVWLSTHYGIGEEWGIIDGDVDLAVQRIGELVADLEAREDYPYDAALVHAANDNRWPTALFLDVVRRWNQLHPDRPMRTATTDQALDALLESASGDAVPALRGEWSDWWSHGHGSTAREVAVYREARSFTRAAGSHLALTMLRGDGPVSYADVIGYRRAPVRSRPPSRVVRDLDAVDEQLLLFGEHTWGSWETYSKPFSTLSHSHWNAKAGFAYGAWDVARDLAVEGMHRLVASGTSEQLPEVDATQPPTVVVTNPTETERTEPVEVEVDGARRVRLVATVPAFGLTRLPLPEEGEVRTESERVDLTFGHYRLTVSRAGGGLVSLVDERHGRELVDTGTPHALGAVVVESVRPGSTHPMLTRSPKDFHPDNPGPDFDRTPATMSSPISVTTRSDAVTVEWESTPPGLPPARTTLTIYRDTPAIDLAVHLVKPEAFGPESIFVAFPFAFAEPQFLLETAGAVYRPEEDQLPDTSKDWYSIQQAIGVGDVTSGVLWSSYDAPLVQLGDFHTGTWARTLEPRTGHINSWLMNNLHFTNFQARQEGTRTYRYRFLPIEQPPAAAQVATFGRDAGVPLQARATRIPVPWQGTSGLSVTSDGDVLTELRPVSEDQVRVRLRETAGNSARALVETRLPGHRSTREVTVPAWGRADVVLDVRERREDAEGPAEIDTMPSSGAGDERSVTR</sequence>
<protein>
    <submittedName>
        <fullName evidence="3">Glycosyl hydrolases family 38 C-terminal domain-containing protein</fullName>
    </submittedName>
</protein>
<feature type="domain" description="Glycoside hydrolase family 38 N-terminal" evidence="2">
    <location>
        <begin position="7"/>
        <end position="268"/>
    </location>
</feature>
<feature type="region of interest" description="Disordered" evidence="1">
    <location>
        <begin position="832"/>
        <end position="859"/>
    </location>
</feature>
<dbReference type="Gene3D" id="3.20.110.10">
    <property type="entry name" value="Glycoside hydrolase 38, N terminal domain"/>
    <property type="match status" value="1"/>
</dbReference>
<keyword evidence="4" id="KW-1185">Reference proteome</keyword>
<gene>
    <name evidence="3" type="ORF">SAMN04488554_1603</name>
</gene>